<protein>
    <recommendedName>
        <fullName evidence="3">PD-(D/E)XK endonuclease-like domain-containing protein</fullName>
    </recommendedName>
</protein>
<organism evidence="1 2">
    <name type="scientific">Candidatus Harrisonbacteria bacterium CG10_big_fil_rev_8_21_14_0_10_42_17</name>
    <dbReference type="NCBI Taxonomy" id="1974584"/>
    <lineage>
        <taxon>Bacteria</taxon>
        <taxon>Candidatus Harrisoniibacteriota</taxon>
    </lineage>
</organism>
<dbReference type="InterPro" id="IPR011604">
    <property type="entry name" value="PDDEXK-like_dom_sf"/>
</dbReference>
<evidence type="ECO:0000313" key="2">
    <source>
        <dbReference type="Proteomes" id="UP000228635"/>
    </source>
</evidence>
<dbReference type="Proteomes" id="UP000228635">
    <property type="component" value="Unassembled WGS sequence"/>
</dbReference>
<reference evidence="2" key="1">
    <citation type="submission" date="2017-09" db="EMBL/GenBank/DDBJ databases">
        <title>Depth-based differentiation of microbial function through sediment-hosted aquifers and enrichment of novel symbionts in the deep terrestrial subsurface.</title>
        <authorList>
            <person name="Probst A.J."/>
            <person name="Ladd B."/>
            <person name="Jarett J.K."/>
            <person name="Geller-Mcgrath D.E."/>
            <person name="Sieber C.M.K."/>
            <person name="Emerson J.B."/>
            <person name="Anantharaman K."/>
            <person name="Thomas B.C."/>
            <person name="Malmstrom R."/>
            <person name="Stieglmeier M."/>
            <person name="Klingl A."/>
            <person name="Woyke T."/>
            <person name="Ryan C.M."/>
            <person name="Banfield J.F."/>
        </authorList>
    </citation>
    <scope>NUCLEOTIDE SEQUENCE [LARGE SCALE GENOMIC DNA]</scope>
</reference>
<name>A0A2M6WHP6_9BACT</name>
<sequence>MEYYKNEEDFKEKCGYEIDDNWYPRVTKIVGIKNKPALLFYYAEAASYRAAQAMTTKSAEEGTLIHETMEKIFVGESPYIDPSIKPAIEAYLAFREQNSIQIDPEYIEKRVVSHDHRYAGTMDALALIGGRFGVLDIKTSAAIYRDYSLQTSAYIAPLKKEIPELKTRWILRIDQQHSCLKCAAMMRPKGGREKIKKGRGGSCPNEEHEWSELQGIIELKEFYKWENDFRAFLSAKTLWEWENEYWLKRVGYLS</sequence>
<comment type="caution">
    <text evidence="1">The sequence shown here is derived from an EMBL/GenBank/DDBJ whole genome shotgun (WGS) entry which is preliminary data.</text>
</comment>
<evidence type="ECO:0000313" key="1">
    <source>
        <dbReference type="EMBL" id="PIT92311.1"/>
    </source>
</evidence>
<dbReference type="EMBL" id="PFBA01000027">
    <property type="protein sequence ID" value="PIT92311.1"/>
    <property type="molecule type" value="Genomic_DNA"/>
</dbReference>
<proteinExistence type="predicted"/>
<gene>
    <name evidence="1" type="ORF">COU08_03300</name>
</gene>
<evidence type="ECO:0008006" key="3">
    <source>
        <dbReference type="Google" id="ProtNLM"/>
    </source>
</evidence>
<accession>A0A2M6WHP6</accession>
<dbReference type="AlphaFoldDB" id="A0A2M6WHP6"/>
<dbReference type="Gene3D" id="3.90.320.10">
    <property type="match status" value="1"/>
</dbReference>